<organism evidence="3 4">
    <name type="scientific">Stratiformator vulcanicus</name>
    <dbReference type="NCBI Taxonomy" id="2527980"/>
    <lineage>
        <taxon>Bacteria</taxon>
        <taxon>Pseudomonadati</taxon>
        <taxon>Planctomycetota</taxon>
        <taxon>Planctomycetia</taxon>
        <taxon>Planctomycetales</taxon>
        <taxon>Planctomycetaceae</taxon>
        <taxon>Stratiformator</taxon>
    </lineage>
</organism>
<proteinExistence type="predicted"/>
<dbReference type="RefSeq" id="WP_145365960.1">
    <property type="nucleotide sequence ID" value="NZ_CP036268.1"/>
</dbReference>
<dbReference type="InterPro" id="IPR035940">
    <property type="entry name" value="CAP_sf"/>
</dbReference>
<protein>
    <submittedName>
        <fullName evidence="3">Cysteine-rich secretory protein family protein</fullName>
    </submittedName>
</protein>
<dbReference type="PANTHER" id="PTHR31157">
    <property type="entry name" value="SCP DOMAIN-CONTAINING PROTEIN"/>
    <property type="match status" value="1"/>
</dbReference>
<dbReference type="SUPFAM" id="SSF55797">
    <property type="entry name" value="PR-1-like"/>
    <property type="match status" value="1"/>
</dbReference>
<evidence type="ECO:0000313" key="3">
    <source>
        <dbReference type="EMBL" id="QDT39850.1"/>
    </source>
</evidence>
<feature type="signal peptide" evidence="1">
    <location>
        <begin position="1"/>
        <end position="33"/>
    </location>
</feature>
<evidence type="ECO:0000313" key="4">
    <source>
        <dbReference type="Proteomes" id="UP000317318"/>
    </source>
</evidence>
<keyword evidence="1" id="KW-0732">Signal</keyword>
<evidence type="ECO:0000256" key="1">
    <source>
        <dbReference type="SAM" id="SignalP"/>
    </source>
</evidence>
<reference evidence="3 4" key="1">
    <citation type="submission" date="2019-02" db="EMBL/GenBank/DDBJ databases">
        <title>Deep-cultivation of Planctomycetes and their phenomic and genomic characterization uncovers novel biology.</title>
        <authorList>
            <person name="Wiegand S."/>
            <person name="Jogler M."/>
            <person name="Boedeker C."/>
            <person name="Pinto D."/>
            <person name="Vollmers J."/>
            <person name="Rivas-Marin E."/>
            <person name="Kohn T."/>
            <person name="Peeters S.H."/>
            <person name="Heuer A."/>
            <person name="Rast P."/>
            <person name="Oberbeckmann S."/>
            <person name="Bunk B."/>
            <person name="Jeske O."/>
            <person name="Meyerdierks A."/>
            <person name="Storesund J.E."/>
            <person name="Kallscheuer N."/>
            <person name="Luecker S."/>
            <person name="Lage O.M."/>
            <person name="Pohl T."/>
            <person name="Merkel B.J."/>
            <person name="Hornburger P."/>
            <person name="Mueller R.-W."/>
            <person name="Bruemmer F."/>
            <person name="Labrenz M."/>
            <person name="Spormann A.M."/>
            <person name="Op den Camp H."/>
            <person name="Overmann J."/>
            <person name="Amann R."/>
            <person name="Jetten M.S.M."/>
            <person name="Mascher T."/>
            <person name="Medema M.H."/>
            <person name="Devos D.P."/>
            <person name="Kaster A.-K."/>
            <person name="Ovreas L."/>
            <person name="Rohde M."/>
            <person name="Galperin M.Y."/>
            <person name="Jogler C."/>
        </authorList>
    </citation>
    <scope>NUCLEOTIDE SEQUENCE [LARGE SCALE GENOMIC DNA]</scope>
    <source>
        <strain evidence="3 4">Pan189</strain>
    </source>
</reference>
<gene>
    <name evidence="3" type="ORF">Pan189_42620</name>
</gene>
<dbReference type="EMBL" id="CP036268">
    <property type="protein sequence ID" value="QDT39850.1"/>
    <property type="molecule type" value="Genomic_DNA"/>
</dbReference>
<dbReference type="KEGG" id="svp:Pan189_42620"/>
<keyword evidence="4" id="KW-1185">Reference proteome</keyword>
<name>A0A517R7I9_9PLAN</name>
<dbReference type="Proteomes" id="UP000317318">
    <property type="component" value="Chromosome"/>
</dbReference>
<dbReference type="AlphaFoldDB" id="A0A517R7I9"/>
<feature type="domain" description="SCP" evidence="2">
    <location>
        <begin position="64"/>
        <end position="187"/>
    </location>
</feature>
<dbReference type="OrthoDB" id="68195at2"/>
<dbReference type="CDD" id="cd05379">
    <property type="entry name" value="CAP_bacterial"/>
    <property type="match status" value="1"/>
</dbReference>
<dbReference type="InterPro" id="IPR014044">
    <property type="entry name" value="CAP_dom"/>
</dbReference>
<sequence length="294" mass="32918" precursor="true">MLSQSRFFLPLALLVLTIAVRFPADVSSSFALAEETTQKVPETSGESPGAVDPDLDRAVELIIERTNKFRSEHERDALKKNDKLNEAAVEFAKFMAENDEYGHEADGSKPHERVAATGYEYCHTSENIALQFRSKGFKTADLAKRFAEGWINSEGHRRNMLHPAVTQTAVAIRQSEKSGKYYAVQLFGRPQSASIRFKILNKTQSAIQCRWGNRTMKIPARAGWIYRMCQPGELTFYALDDDAAEPQFQSKPFAKFAEADGRKFEVTSKDGELAVSSEKVEEAIEIPSKANNGR</sequence>
<dbReference type="Pfam" id="PF00188">
    <property type="entry name" value="CAP"/>
    <property type="match status" value="1"/>
</dbReference>
<feature type="chain" id="PRO_5021928282" evidence="1">
    <location>
        <begin position="34"/>
        <end position="294"/>
    </location>
</feature>
<dbReference type="PANTHER" id="PTHR31157:SF1">
    <property type="entry name" value="SCP DOMAIN-CONTAINING PROTEIN"/>
    <property type="match status" value="1"/>
</dbReference>
<evidence type="ECO:0000259" key="2">
    <source>
        <dbReference type="Pfam" id="PF00188"/>
    </source>
</evidence>
<accession>A0A517R7I9</accession>
<dbReference type="Gene3D" id="3.40.33.10">
    <property type="entry name" value="CAP"/>
    <property type="match status" value="1"/>
</dbReference>